<keyword evidence="3" id="KW-1185">Reference proteome</keyword>
<dbReference type="Pfam" id="PF05071">
    <property type="entry name" value="NDUFA12"/>
    <property type="match status" value="1"/>
</dbReference>
<evidence type="ECO:0000256" key="1">
    <source>
        <dbReference type="ARBA" id="ARBA00007355"/>
    </source>
</evidence>
<dbReference type="InterPro" id="IPR007763">
    <property type="entry name" value="NDUFA12"/>
</dbReference>
<comment type="similarity">
    <text evidence="1">Belongs to the complex I NDUFA12 subunit family.</text>
</comment>
<dbReference type="GO" id="GO:0031012">
    <property type="term" value="C:extracellular matrix"/>
    <property type="evidence" value="ECO:0007669"/>
    <property type="project" value="TreeGrafter"/>
</dbReference>
<accession>A0A8D0BMQ2</accession>
<organism evidence="2 3">
    <name type="scientific">Salvator merianae</name>
    <name type="common">Argentine black and white tegu</name>
    <name type="synonym">Tupinambis merianae</name>
    <dbReference type="NCBI Taxonomy" id="96440"/>
    <lineage>
        <taxon>Eukaryota</taxon>
        <taxon>Metazoa</taxon>
        <taxon>Chordata</taxon>
        <taxon>Craniata</taxon>
        <taxon>Vertebrata</taxon>
        <taxon>Euteleostomi</taxon>
        <taxon>Lepidosauria</taxon>
        <taxon>Squamata</taxon>
        <taxon>Bifurcata</taxon>
        <taxon>Unidentata</taxon>
        <taxon>Episquamata</taxon>
        <taxon>Laterata</taxon>
        <taxon>Teiioidea</taxon>
        <taxon>Teiidae</taxon>
        <taxon>Salvator</taxon>
    </lineage>
</organism>
<dbReference type="InterPro" id="IPR036691">
    <property type="entry name" value="Endo/exonu/phosph_ase_sf"/>
</dbReference>
<dbReference type="GO" id="GO:0061343">
    <property type="term" value="P:cell adhesion involved in heart morphogenesis"/>
    <property type="evidence" value="ECO:0007669"/>
    <property type="project" value="TreeGrafter"/>
</dbReference>
<dbReference type="Ensembl" id="ENSSMRT00000011910.1">
    <property type="protein sequence ID" value="ENSSMRP00000010217.1"/>
    <property type="gene ID" value="ENSSMRG00000008106.1"/>
</dbReference>
<dbReference type="GO" id="GO:0003824">
    <property type="term" value="F:catalytic activity"/>
    <property type="evidence" value="ECO:0007669"/>
    <property type="project" value="InterPro"/>
</dbReference>
<evidence type="ECO:0008006" key="4">
    <source>
        <dbReference type="Google" id="ProtNLM"/>
    </source>
</evidence>
<reference evidence="2" key="1">
    <citation type="submission" date="2025-08" db="UniProtKB">
        <authorList>
            <consortium name="Ensembl"/>
        </authorList>
    </citation>
    <scope>IDENTIFICATION</scope>
</reference>
<reference evidence="2" key="2">
    <citation type="submission" date="2025-09" db="UniProtKB">
        <authorList>
            <consortium name="Ensembl"/>
        </authorList>
    </citation>
    <scope>IDENTIFICATION</scope>
</reference>
<dbReference type="PANTHER" id="PTHR33395:SF22">
    <property type="entry name" value="REVERSE TRANSCRIPTASE DOMAIN-CONTAINING PROTEIN"/>
    <property type="match status" value="1"/>
</dbReference>
<proteinExistence type="inferred from homology"/>
<dbReference type="Proteomes" id="UP000694421">
    <property type="component" value="Unplaced"/>
</dbReference>
<dbReference type="PANTHER" id="PTHR33395">
    <property type="entry name" value="TRANSCRIPTASE, PUTATIVE-RELATED-RELATED"/>
    <property type="match status" value="1"/>
</dbReference>
<name>A0A8D0BMQ2_SALMN</name>
<sequence>MGNKQGELEILAQENKYDIIGITETWWDNTHDWNTELEGYNLFKKNRLNKRGGGVALYVRKIYTTTEINLSDNGSPVETVWVKIQGESNTKDTVVGKNTYWELDGGTVPPEWHCWLHSRTDNPLTTHPPVTCKSFWEHHEFNQSGVAGQYVPYSSTHKVIHE</sequence>
<dbReference type="SUPFAM" id="SSF56219">
    <property type="entry name" value="DNase I-like"/>
    <property type="match status" value="1"/>
</dbReference>
<dbReference type="GO" id="GO:0007508">
    <property type="term" value="P:larval heart development"/>
    <property type="evidence" value="ECO:0007669"/>
    <property type="project" value="TreeGrafter"/>
</dbReference>
<dbReference type="AlphaFoldDB" id="A0A8D0BMQ2"/>
<dbReference type="Gene3D" id="3.60.10.10">
    <property type="entry name" value="Endonuclease/exonuclease/phosphatase"/>
    <property type="match status" value="1"/>
</dbReference>
<evidence type="ECO:0000313" key="3">
    <source>
        <dbReference type="Proteomes" id="UP000694421"/>
    </source>
</evidence>
<protein>
    <recommendedName>
        <fullName evidence="4">NADH dehydrogenase [ubiquinone] 1 alpha subcomplex subunit 12</fullName>
    </recommendedName>
</protein>
<dbReference type="GO" id="GO:0045271">
    <property type="term" value="C:respiratory chain complex I"/>
    <property type="evidence" value="ECO:0007669"/>
    <property type="project" value="InterPro"/>
</dbReference>
<dbReference type="GeneTree" id="ENSGT01100000265078"/>
<evidence type="ECO:0000313" key="2">
    <source>
        <dbReference type="Ensembl" id="ENSSMRP00000010217.1"/>
    </source>
</evidence>